<accession>A0A7Y6JUF9</accession>
<comment type="caution">
    <text evidence="1">The sequence shown here is derived from an EMBL/GenBank/DDBJ whole genome shotgun (WGS) entry which is preliminary data.</text>
</comment>
<protein>
    <submittedName>
        <fullName evidence="1">Uncharacterized protein</fullName>
    </submittedName>
</protein>
<gene>
    <name evidence="1" type="ORF">G5S42_04075</name>
</gene>
<organism evidence="1 2">
    <name type="scientific">Paraburkholderia youngii</name>
    <dbReference type="NCBI Taxonomy" id="2782701"/>
    <lineage>
        <taxon>Bacteria</taxon>
        <taxon>Pseudomonadati</taxon>
        <taxon>Pseudomonadota</taxon>
        <taxon>Betaproteobacteria</taxon>
        <taxon>Burkholderiales</taxon>
        <taxon>Burkholderiaceae</taxon>
        <taxon>Paraburkholderia</taxon>
    </lineage>
</organism>
<sequence length="90" mass="9907">MEFVAPPKNGTPRADPVWIVHGENDDVCTMHRRNCEGAALLADAALARRAGRARSVPRGYLCCGVRGPDNGAYCARPFRSNIWSETRGFF</sequence>
<reference evidence="1 2" key="1">
    <citation type="submission" date="2020-02" db="EMBL/GenBank/DDBJ databases">
        <title>Paraburkholderia simonii sp. nov. and Paraburkholderia youngii sp. nov. Brazilian and Mexican Mimosa-associated rhizobia.</title>
        <authorList>
            <person name="Mavima L."/>
            <person name="Beukes C.W."/>
            <person name="Chan W.Y."/>
            <person name="Palmer M."/>
            <person name="De Meyer S.E."/>
            <person name="James E.K."/>
            <person name="Venter S.N."/>
            <person name="Steenkamp E.T."/>
        </authorList>
    </citation>
    <scope>NUCLEOTIDE SEQUENCE [LARGE SCALE GENOMIC DNA]</scope>
    <source>
        <strain evidence="1 2">JPY169</strain>
    </source>
</reference>
<name>A0A7Y6JUF9_9BURK</name>
<dbReference type="EMBL" id="JAALDK010000001">
    <property type="protein sequence ID" value="NUX98930.1"/>
    <property type="molecule type" value="Genomic_DNA"/>
</dbReference>
<dbReference type="Proteomes" id="UP000594380">
    <property type="component" value="Unassembled WGS sequence"/>
</dbReference>
<proteinExistence type="predicted"/>
<dbReference type="GeneID" id="301099521"/>
<evidence type="ECO:0000313" key="1">
    <source>
        <dbReference type="EMBL" id="NUX98930.1"/>
    </source>
</evidence>
<evidence type="ECO:0000313" key="2">
    <source>
        <dbReference type="Proteomes" id="UP000594380"/>
    </source>
</evidence>
<dbReference type="RefSeq" id="WP_176105642.1">
    <property type="nucleotide sequence ID" value="NZ_JAALDK010000001.1"/>
</dbReference>
<dbReference type="AlphaFoldDB" id="A0A7Y6JUF9"/>